<dbReference type="Proteomes" id="UP000230002">
    <property type="component" value="Unassembled WGS sequence"/>
</dbReference>
<evidence type="ECO:0008006" key="4">
    <source>
        <dbReference type="Google" id="ProtNLM"/>
    </source>
</evidence>
<dbReference type="Gene3D" id="3.30.710.10">
    <property type="entry name" value="Potassium Channel Kv1.1, Chain A"/>
    <property type="match status" value="1"/>
</dbReference>
<name>A0A2G8RY77_9APHY</name>
<dbReference type="STRING" id="1077348.A0A2G8RY77"/>
<accession>A0A2G8RY77</accession>
<protein>
    <recommendedName>
        <fullName evidence="4">BTB domain-containing protein</fullName>
    </recommendedName>
</protein>
<keyword evidence="3" id="KW-1185">Reference proteome</keyword>
<comment type="caution">
    <text evidence="2">The sequence shown here is derived from an EMBL/GenBank/DDBJ whole genome shotgun (WGS) entry which is preliminary data.</text>
</comment>
<evidence type="ECO:0000256" key="1">
    <source>
        <dbReference type="SAM" id="MobiDB-lite"/>
    </source>
</evidence>
<organism evidence="2 3">
    <name type="scientific">Ganoderma sinense ZZ0214-1</name>
    <dbReference type="NCBI Taxonomy" id="1077348"/>
    <lineage>
        <taxon>Eukaryota</taxon>
        <taxon>Fungi</taxon>
        <taxon>Dikarya</taxon>
        <taxon>Basidiomycota</taxon>
        <taxon>Agaricomycotina</taxon>
        <taxon>Agaricomycetes</taxon>
        <taxon>Polyporales</taxon>
        <taxon>Polyporaceae</taxon>
        <taxon>Ganoderma</taxon>
    </lineage>
</organism>
<evidence type="ECO:0000313" key="2">
    <source>
        <dbReference type="EMBL" id="PIL26473.1"/>
    </source>
</evidence>
<feature type="region of interest" description="Disordered" evidence="1">
    <location>
        <begin position="1"/>
        <end position="37"/>
    </location>
</feature>
<dbReference type="EMBL" id="AYKW01000045">
    <property type="protein sequence ID" value="PIL26473.1"/>
    <property type="molecule type" value="Genomic_DNA"/>
</dbReference>
<dbReference type="AlphaFoldDB" id="A0A2G8RY77"/>
<evidence type="ECO:0000313" key="3">
    <source>
        <dbReference type="Proteomes" id="UP000230002"/>
    </source>
</evidence>
<gene>
    <name evidence="2" type="ORF">GSI_12231</name>
</gene>
<feature type="compositionally biased region" description="Low complexity" evidence="1">
    <location>
        <begin position="20"/>
        <end position="32"/>
    </location>
</feature>
<dbReference type="OrthoDB" id="3036049at2759"/>
<proteinExistence type="predicted"/>
<dbReference type="InterPro" id="IPR011333">
    <property type="entry name" value="SKP1/BTB/POZ_sf"/>
</dbReference>
<sequence>MPAPAAHDNPPLKRPRTSESEPLPLPSTSGTTQDTGPGLIVRHSEELWFGDGNVILAARHTGFRVFRSLLATQSTVFAEIFASSSSGSDPEIFEGCPVVRVSDTPEDIAHFLRVLLPTSQRILFSRKFSFSFHQISAIIRLAHKYNVLDICNQAIASLQDHFTTDFAAWDRGANEEVIKVRFQQSIGVVNLARLVDRPALLPTAFYKCALLGCDVLAGYRREDKSIEHLSPEDLKRCINGRNKLVEEAFAILLEVFVSRPCDECTTDVVCRTALQRLLEVALVSCKQASASVLQGWDDLIQECAQEWHLCAACVKTVLEREYQARKRVWDALPVIFDVKVDGWPSAPRNKDGDAPASANA</sequence>
<reference evidence="2 3" key="1">
    <citation type="journal article" date="2015" name="Sci. Rep.">
        <title>Chromosome-level genome map provides insights into diverse defense mechanisms in the medicinal fungus Ganoderma sinense.</title>
        <authorList>
            <person name="Zhu Y."/>
            <person name="Xu J."/>
            <person name="Sun C."/>
            <person name="Zhou S."/>
            <person name="Xu H."/>
            <person name="Nelson D.R."/>
            <person name="Qian J."/>
            <person name="Song J."/>
            <person name="Luo H."/>
            <person name="Xiang L."/>
            <person name="Li Y."/>
            <person name="Xu Z."/>
            <person name="Ji A."/>
            <person name="Wang L."/>
            <person name="Lu S."/>
            <person name="Hayward A."/>
            <person name="Sun W."/>
            <person name="Li X."/>
            <person name="Schwartz D.C."/>
            <person name="Wang Y."/>
            <person name="Chen S."/>
        </authorList>
    </citation>
    <scope>NUCLEOTIDE SEQUENCE [LARGE SCALE GENOMIC DNA]</scope>
    <source>
        <strain evidence="2 3">ZZ0214-1</strain>
    </source>
</reference>